<sequence>MIIVKVTYTVNPDFLYKNRENIKLFMLDFKKLNTNNFQYHVYLCEDEKTFVHLSHYKDETIQKQLLETASFLTFQKERDESKLELDPTIETMHLVSAASSMF</sequence>
<organism evidence="1 2">
    <name type="scientific">Mariniflexile fucanivorans</name>
    <dbReference type="NCBI Taxonomy" id="264023"/>
    <lineage>
        <taxon>Bacteria</taxon>
        <taxon>Pseudomonadati</taxon>
        <taxon>Bacteroidota</taxon>
        <taxon>Flavobacteriia</taxon>
        <taxon>Flavobacteriales</taxon>
        <taxon>Flavobacteriaceae</taxon>
        <taxon>Mariniflexile</taxon>
    </lineage>
</organism>
<comment type="caution">
    <text evidence="1">The sequence shown here is derived from an EMBL/GenBank/DDBJ whole genome shotgun (WGS) entry which is preliminary data.</text>
</comment>
<keyword evidence="2" id="KW-1185">Reference proteome</keyword>
<dbReference type="RefSeq" id="WP_132216888.1">
    <property type="nucleotide sequence ID" value="NZ_OX156936.1"/>
</dbReference>
<dbReference type="AlphaFoldDB" id="A0A4V2QE50"/>
<dbReference type="OrthoDB" id="8481042at2"/>
<dbReference type="Proteomes" id="UP000295455">
    <property type="component" value="Unassembled WGS sequence"/>
</dbReference>
<dbReference type="EMBL" id="SLUP01000003">
    <property type="protein sequence ID" value="TCL66717.1"/>
    <property type="molecule type" value="Genomic_DNA"/>
</dbReference>
<name>A0A4V2QE50_9FLAO</name>
<accession>A0A4V2QE50</accession>
<gene>
    <name evidence="1" type="ORF">EV196_103130</name>
</gene>
<evidence type="ECO:0008006" key="3">
    <source>
        <dbReference type="Google" id="ProtNLM"/>
    </source>
</evidence>
<evidence type="ECO:0000313" key="2">
    <source>
        <dbReference type="Proteomes" id="UP000295455"/>
    </source>
</evidence>
<proteinExistence type="predicted"/>
<evidence type="ECO:0000313" key="1">
    <source>
        <dbReference type="EMBL" id="TCL66717.1"/>
    </source>
</evidence>
<protein>
    <recommendedName>
        <fullName evidence="3">Quinol monooxygenase YgiN</fullName>
    </recommendedName>
</protein>
<reference evidence="1 2" key="1">
    <citation type="submission" date="2019-03" db="EMBL/GenBank/DDBJ databases">
        <title>Genomic Encyclopedia of Type Strains, Phase IV (KMG-IV): sequencing the most valuable type-strain genomes for metagenomic binning, comparative biology and taxonomic classification.</title>
        <authorList>
            <person name="Goeker M."/>
        </authorList>
    </citation>
    <scope>NUCLEOTIDE SEQUENCE [LARGE SCALE GENOMIC DNA]</scope>
    <source>
        <strain evidence="1 2">DSM 18792</strain>
    </source>
</reference>